<keyword evidence="3" id="KW-0436">Ligase</keyword>
<dbReference type="InterPro" id="IPR000873">
    <property type="entry name" value="AMP-dep_synth/lig_dom"/>
</dbReference>
<comment type="similarity">
    <text evidence="1">Belongs to the ATP-dependent AMP-binding enzyme family.</text>
</comment>
<dbReference type="GO" id="GO:0070566">
    <property type="term" value="F:adenylyltransferase activity"/>
    <property type="evidence" value="ECO:0007669"/>
    <property type="project" value="TreeGrafter"/>
</dbReference>
<organism evidence="3 4">
    <name type="scientific">Mycolicibacterium canariasense</name>
    <name type="common">Mycobacterium canariasense</name>
    <dbReference type="NCBI Taxonomy" id="228230"/>
    <lineage>
        <taxon>Bacteria</taxon>
        <taxon>Bacillati</taxon>
        <taxon>Actinomycetota</taxon>
        <taxon>Actinomycetes</taxon>
        <taxon>Mycobacteriales</taxon>
        <taxon>Mycobacteriaceae</taxon>
        <taxon>Mycolicibacterium</taxon>
    </lineage>
</organism>
<accession>A0A124E2S7</accession>
<dbReference type="Pfam" id="PF00501">
    <property type="entry name" value="AMP-binding"/>
    <property type="match status" value="1"/>
</dbReference>
<dbReference type="Proteomes" id="UP000069443">
    <property type="component" value="Unassembled WGS sequence"/>
</dbReference>
<dbReference type="GO" id="GO:0006633">
    <property type="term" value="P:fatty acid biosynthetic process"/>
    <property type="evidence" value="ECO:0007669"/>
    <property type="project" value="TreeGrafter"/>
</dbReference>
<dbReference type="InterPro" id="IPR020845">
    <property type="entry name" value="AMP-binding_CS"/>
</dbReference>
<evidence type="ECO:0000313" key="3">
    <source>
        <dbReference type="EMBL" id="GAS97740.1"/>
    </source>
</evidence>
<feature type="domain" description="AMP-dependent synthetase/ligase" evidence="2">
    <location>
        <begin position="27"/>
        <end position="389"/>
    </location>
</feature>
<dbReference type="GO" id="GO:0005886">
    <property type="term" value="C:plasma membrane"/>
    <property type="evidence" value="ECO:0007669"/>
    <property type="project" value="TreeGrafter"/>
</dbReference>
<comment type="caution">
    <text evidence="3">The sequence shown here is derived from an EMBL/GenBank/DDBJ whole genome shotgun (WGS) entry which is preliminary data.</text>
</comment>
<dbReference type="EMBL" id="BCSY01000076">
    <property type="protein sequence ID" value="GAS97740.1"/>
    <property type="molecule type" value="Genomic_DNA"/>
</dbReference>
<dbReference type="InterPro" id="IPR042099">
    <property type="entry name" value="ANL_N_sf"/>
</dbReference>
<evidence type="ECO:0000256" key="1">
    <source>
        <dbReference type="ARBA" id="ARBA00006432"/>
    </source>
</evidence>
<gene>
    <name evidence="3" type="ORF">RMCC_4706</name>
</gene>
<proteinExistence type="inferred from homology"/>
<evidence type="ECO:0000259" key="2">
    <source>
        <dbReference type="Pfam" id="PF00501"/>
    </source>
</evidence>
<dbReference type="OrthoDB" id="3671040at2"/>
<name>A0A124E2S7_MYCCR</name>
<reference evidence="4" key="1">
    <citation type="journal article" date="2016" name="Genome Announc.">
        <title>Draft Genome Sequences of Five Rapidly Growing Mycobacterium Species, M. thermoresistibile, M. fortuitum subsp. acetamidolyticum, M. canariasense, M. brisbanense, and M. novocastrense.</title>
        <authorList>
            <person name="Katahira K."/>
            <person name="Ogura Y."/>
            <person name="Gotoh Y."/>
            <person name="Hayashi T."/>
        </authorList>
    </citation>
    <scope>NUCLEOTIDE SEQUENCE [LARGE SCALE GENOMIC DNA]</scope>
    <source>
        <strain evidence="4">JCM15298</strain>
    </source>
</reference>
<dbReference type="AlphaFoldDB" id="A0A124E2S7"/>
<dbReference type="PANTHER" id="PTHR22754">
    <property type="entry name" value="DISCO-INTERACTING PROTEIN 2 DIP2 -RELATED"/>
    <property type="match status" value="1"/>
</dbReference>
<dbReference type="RefSeq" id="WP_064961358.1">
    <property type="nucleotide sequence ID" value="NZ_BCSY01000076.1"/>
</dbReference>
<dbReference type="GO" id="GO:0016874">
    <property type="term" value="F:ligase activity"/>
    <property type="evidence" value="ECO:0007669"/>
    <property type="project" value="UniProtKB-KW"/>
</dbReference>
<evidence type="ECO:0000313" key="4">
    <source>
        <dbReference type="Proteomes" id="UP000069443"/>
    </source>
</evidence>
<keyword evidence="4" id="KW-1185">Reference proteome</keyword>
<dbReference type="Gene3D" id="3.40.50.12780">
    <property type="entry name" value="N-terminal domain of ligase-like"/>
    <property type="match status" value="1"/>
</dbReference>
<protein>
    <submittedName>
        <fullName evidence="3">AMP-dependent synthetase and ligase</fullName>
    </submittedName>
</protein>
<sequence>MSEVQAIRGWLETPSADTGVHLANDDGGWDYLPYSALAERVRLIAGLLVDRGAGAGHTVCVLMPTSHLCLAAMFAVTAAGATLTPVAPPLFHDADQYLRHLRGILMSAQAHTVITSSAFAGVVAQAADGPARIVLDDMPGGAALADLGAPGADVLLQMTSGSTGRPRGARISWRNLAVNLDAIDAVCQLTAGDATASWLPLYHDMGLIGTVFQAVTRQRGLHLMRPDQFIRDPGRWVRAAVATGHTVSPPFGLAYTARRLSPANIDDLDLSRLRTIVVGAEPIDPDALRAFTELTAPLGFSPRAFLPSYGLAEATLIATAHRLGDPLRTVRIDKAALRHGTPVPVAEHGCPVVSVGVPIPGHRVRIEGAAADGELGEIVLSGASVFGGYRGDPDSTTRRIGDELHTGDAGFLLDGQLYVLGRMGTSLKVNGRTVFAEDLDVPGQAVAVAVNEGDRPGVAMFVEQPCRTSISVLRTALVAQVGADTPVWFIGVPRGGLARTSSGKPRRAHMWQQWRSGCLAGAELLSAPGPGPLDTVRALFEKARDLAVIPDDATVHFEGSLAEGFGNDGSDIDLLLLLPGAGAEAVMPTVLFIDGHRVEIRAQSHAQVRKRLHQVRRALDTGAPVTEDTLNRVQRFLRGTVLRTGPGYGDLRDIVRYPELTGLLSRWWQRRADHCLRQSAALALLSDNIDAEALAWAREGLTQTMKAFLARHGEGYLEVKWLPLQIDRLRRCGADTTLLDEYQRLDADPTVEGALALAARLGGPVITLDPHHVLLKKVPHVTTWPIRSATHVVRGKSDLFVLSPACAHSWRQVVFGQTPAQTAAAPAHLRLFVRHGFVSLHWRGAGTIRPVAAMCDPARPLTPPPSVRRPVLTIDGAPADGDIARSVLPAKAFAEAASALVLANMVLENAREDFDGAVKDGQWQVAALCGRRIVTMAVRVLASAWGVTPLPGDQVLLSDLDTLVPEHPRLVAHARRLAGCSIGDQDDAARLQADLDQLVADVQTVTGGEMFPSSFASRAQWRDTLKYGYQWLRMGGYLDAYVELDEARDLLASGGAQPSERGRA</sequence>
<dbReference type="PANTHER" id="PTHR22754:SF32">
    <property type="entry name" value="DISCO-INTERACTING PROTEIN 2"/>
    <property type="match status" value="1"/>
</dbReference>
<reference evidence="4" key="2">
    <citation type="submission" date="2016-02" db="EMBL/GenBank/DDBJ databases">
        <title>Draft genome sequence of five rapidly growing Mycobacterium species.</title>
        <authorList>
            <person name="Katahira K."/>
            <person name="Gotou Y."/>
            <person name="Iida K."/>
            <person name="Ogura Y."/>
            <person name="Hayashi T."/>
        </authorList>
    </citation>
    <scope>NUCLEOTIDE SEQUENCE [LARGE SCALE GENOMIC DNA]</scope>
    <source>
        <strain evidence="4">JCM15298</strain>
    </source>
</reference>
<dbReference type="PROSITE" id="PS00455">
    <property type="entry name" value="AMP_BINDING"/>
    <property type="match status" value="1"/>
</dbReference>
<dbReference type="SUPFAM" id="SSF56801">
    <property type="entry name" value="Acetyl-CoA synthetase-like"/>
    <property type="match status" value="1"/>
</dbReference>
<dbReference type="STRING" id="228230.RMCC_4706"/>